<keyword evidence="6" id="KW-1185">Reference proteome</keyword>
<dbReference type="InterPro" id="IPR005527">
    <property type="entry name" value="MinE"/>
</dbReference>
<name>A0A6L6J5G9_9RHOB</name>
<proteinExistence type="inferred from homology"/>
<dbReference type="RefSeq" id="WP_155094465.1">
    <property type="nucleotide sequence ID" value="NZ_WMIE01000001.1"/>
</dbReference>
<comment type="caution">
    <text evidence="5">The sequence shown here is derived from an EMBL/GenBank/DDBJ whole genome shotgun (WGS) entry which is preliminary data.</text>
</comment>
<reference evidence="5 6" key="1">
    <citation type="submission" date="2019-11" db="EMBL/GenBank/DDBJ databases">
        <authorList>
            <person name="Dong K."/>
        </authorList>
    </citation>
    <scope>NUCLEOTIDE SEQUENCE [LARGE SCALE GENOMIC DNA]</scope>
    <source>
        <strain evidence="5 6">NBRC 111993</strain>
    </source>
</reference>
<dbReference type="NCBIfam" id="NF001422">
    <property type="entry name" value="PRK00296.1"/>
    <property type="match status" value="1"/>
</dbReference>
<dbReference type="Gene3D" id="3.30.1070.10">
    <property type="entry name" value="Cell division topological specificity factor MinE"/>
    <property type="match status" value="1"/>
</dbReference>
<keyword evidence="4 5" id="KW-0132">Cell division</keyword>
<gene>
    <name evidence="4 5" type="primary">minE</name>
    <name evidence="5" type="ORF">GL286_05420</name>
</gene>
<evidence type="ECO:0000313" key="6">
    <source>
        <dbReference type="Proteomes" id="UP000478183"/>
    </source>
</evidence>
<dbReference type="Proteomes" id="UP000478183">
    <property type="component" value="Unassembled WGS sequence"/>
</dbReference>
<accession>A0A6L6J5G9</accession>
<dbReference type="HAMAP" id="MF_00262">
    <property type="entry name" value="MinE"/>
    <property type="match status" value="1"/>
</dbReference>
<dbReference type="NCBIfam" id="TIGR01215">
    <property type="entry name" value="minE"/>
    <property type="match status" value="1"/>
</dbReference>
<sequence length="90" mass="9958">MFGFSLRPRKPSPAATAKERLQILLAHERAGGASPEFLPLLQRDILEVVRRHMEIDGEQVEVKIERGDELSSLEINIELPGASKIKAKAG</sequence>
<protein>
    <recommendedName>
        <fullName evidence="2 4">Cell division topological specificity factor</fullName>
    </recommendedName>
</protein>
<dbReference type="SUPFAM" id="SSF55229">
    <property type="entry name" value="Cell division protein MinE topological specificity domain"/>
    <property type="match status" value="1"/>
</dbReference>
<dbReference type="EMBL" id="WMIE01000001">
    <property type="protein sequence ID" value="MTH77160.1"/>
    <property type="molecule type" value="Genomic_DNA"/>
</dbReference>
<dbReference type="AlphaFoldDB" id="A0A6L6J5G9"/>
<comment type="similarity">
    <text evidence="1 4">Belongs to the MinE family.</text>
</comment>
<evidence type="ECO:0000256" key="2">
    <source>
        <dbReference type="ARBA" id="ARBA00020112"/>
    </source>
</evidence>
<dbReference type="GO" id="GO:0051301">
    <property type="term" value="P:cell division"/>
    <property type="evidence" value="ECO:0007669"/>
    <property type="project" value="UniProtKB-KW"/>
</dbReference>
<keyword evidence="4" id="KW-0131">Cell cycle</keyword>
<dbReference type="Pfam" id="PF03776">
    <property type="entry name" value="MinE"/>
    <property type="match status" value="1"/>
</dbReference>
<evidence type="ECO:0000256" key="3">
    <source>
        <dbReference type="ARBA" id="ARBA00025265"/>
    </source>
</evidence>
<dbReference type="GO" id="GO:0032955">
    <property type="term" value="P:regulation of division septum assembly"/>
    <property type="evidence" value="ECO:0007669"/>
    <property type="project" value="InterPro"/>
</dbReference>
<dbReference type="OrthoDB" id="9802655at2"/>
<comment type="function">
    <text evidence="3 4">Prevents the cell division inhibition by proteins MinC and MinD at internal division sites while permitting inhibition at polar sites. This ensures cell division at the proper site by restricting the formation of a division septum at the midpoint of the long axis of the cell.</text>
</comment>
<dbReference type="InterPro" id="IPR036707">
    <property type="entry name" value="MinE_sf"/>
</dbReference>
<evidence type="ECO:0000256" key="4">
    <source>
        <dbReference type="HAMAP-Rule" id="MF_00262"/>
    </source>
</evidence>
<evidence type="ECO:0000256" key="1">
    <source>
        <dbReference type="ARBA" id="ARBA00008168"/>
    </source>
</evidence>
<evidence type="ECO:0000313" key="5">
    <source>
        <dbReference type="EMBL" id="MTH77160.1"/>
    </source>
</evidence>
<organism evidence="5 6">
    <name type="scientific">Paracoccus aestuariivivens</name>
    <dbReference type="NCBI Taxonomy" id="1820333"/>
    <lineage>
        <taxon>Bacteria</taxon>
        <taxon>Pseudomonadati</taxon>
        <taxon>Pseudomonadota</taxon>
        <taxon>Alphaproteobacteria</taxon>
        <taxon>Rhodobacterales</taxon>
        <taxon>Paracoccaceae</taxon>
        <taxon>Paracoccus</taxon>
    </lineage>
</organism>